<sequence>MEDDYPEVQDPLIEINVGSEAEPRPLFVSHLLDPKLADEVIDLLHEYKDCFAWDYHEMPGLPRSLVKHELRIKEGFKPFQQPPRRFSTEVQLRVKEEIERLLKAGFIRTARYVEWLANIVPVLKRTGALRVCTDYRNLNLATPKDEYPMPMSDLLVDGAAKHKLLSFMDGHAGYNQIFVAEEDVHKTAFRCPGAIGTYEWVVMPLGLKNAGATYQRAMNLIFHDLIGRTVEVYIDDIVVKSPSKADHVGHLRQAFDRMRAHGLKMNPKKCAFGVTAGNFLGFLFISNFLRPLTPLLKLKDTEQFVWGAEHQAALDDIKKYLSQPPVLMPPKRGKPLRLYISASEGSIGCLLAQNNEFEQEQAVHYLSRTLNTAELNYSPIEKLCLALYFAATKLRHYMLPSVVRILSKTDLIKYMLTRPIIRGRIGKWTMALSKFTFQYVAQKSVKGQALADFLAYHPAQGQEGELEVEIGMARMEKNYWTMYFDGSSTEARSGAGVMIESPQGQRWQFAFQLDFKCTNNQAEYEALIIGLEILKEMKATRVLVYGDSQLVINQLTGEYQCTSENLTMYYVTALNTADAFSRISFVHVPRAENHEANEMAQVASGVNILDTEHDRVIRIERRTLPALAERGMATQVSSAEITDEVNMAEADWRYPIIKYLRDPSGSHERTTRFRARCYLIYQNELYQKGSDDLLLLCPNAEDIKVIMTESHEGICSAHQSGVKMRWLVQRHGYYWPTILKDCIEYAKGCIKCQIYGPIQRVPAEALHSVTKPWPFRGWAVDIIGKIHPAASNQHAWILVVTDYFTKWVEAESYRSISSAQVVKFFENHIVHSFRSLNGSRPSPNGPVFASTETREYTERLGIKLV</sequence>
<dbReference type="InterPro" id="IPR036397">
    <property type="entry name" value="RNaseH_sf"/>
</dbReference>
<dbReference type="GO" id="GO:0003676">
    <property type="term" value="F:nucleic acid binding"/>
    <property type="evidence" value="ECO:0007669"/>
    <property type="project" value="InterPro"/>
</dbReference>
<dbReference type="Gene3D" id="3.10.20.370">
    <property type="match status" value="1"/>
</dbReference>
<dbReference type="PANTHER" id="PTHR48475">
    <property type="entry name" value="RIBONUCLEASE H"/>
    <property type="match status" value="1"/>
</dbReference>
<dbReference type="Pfam" id="PF17921">
    <property type="entry name" value="Integrase_H2C2"/>
    <property type="match status" value="1"/>
</dbReference>
<feature type="domain" description="RNase H type-1" evidence="1">
    <location>
        <begin position="476"/>
        <end position="609"/>
    </location>
</feature>
<feature type="domain" description="Integrase catalytic" evidence="2">
    <location>
        <begin position="770"/>
        <end position="865"/>
    </location>
</feature>
<dbReference type="PROSITE" id="PS50994">
    <property type="entry name" value="INTEGRASE"/>
    <property type="match status" value="1"/>
</dbReference>
<dbReference type="InterPro" id="IPR012337">
    <property type="entry name" value="RNaseH-like_sf"/>
</dbReference>
<dbReference type="Gene3D" id="3.10.10.10">
    <property type="entry name" value="HIV Type 1 Reverse Transcriptase, subunit A, domain 1"/>
    <property type="match status" value="1"/>
</dbReference>
<dbReference type="AlphaFoldDB" id="A0A6P5SAY0"/>
<name>A0A6P5SAY0_PRUAV</name>
<dbReference type="Pfam" id="PF17919">
    <property type="entry name" value="RT_RNaseH_2"/>
    <property type="match status" value="1"/>
</dbReference>
<dbReference type="InterPro" id="IPR000477">
    <property type="entry name" value="RT_dom"/>
</dbReference>
<dbReference type="Proteomes" id="UP000515124">
    <property type="component" value="Unplaced"/>
</dbReference>
<dbReference type="CDD" id="cd09279">
    <property type="entry name" value="RNase_HI_like"/>
    <property type="match status" value="1"/>
</dbReference>
<dbReference type="PROSITE" id="PS50879">
    <property type="entry name" value="RNASE_H_1"/>
    <property type="match status" value="1"/>
</dbReference>
<evidence type="ECO:0000313" key="4">
    <source>
        <dbReference type="RefSeq" id="XP_021811577.1"/>
    </source>
</evidence>
<dbReference type="Pfam" id="PF13456">
    <property type="entry name" value="RVT_3"/>
    <property type="match status" value="1"/>
</dbReference>
<evidence type="ECO:0000259" key="1">
    <source>
        <dbReference type="PROSITE" id="PS50879"/>
    </source>
</evidence>
<dbReference type="Gene3D" id="3.30.70.270">
    <property type="match status" value="2"/>
</dbReference>
<protein>
    <submittedName>
        <fullName evidence="4">Uncharacterized protein LOC110754774</fullName>
    </submittedName>
</protein>
<dbReference type="SUPFAM" id="SSF53098">
    <property type="entry name" value="Ribonuclease H-like"/>
    <property type="match status" value="2"/>
</dbReference>
<accession>A0A6P5SAY0</accession>
<reference evidence="4" key="1">
    <citation type="submission" date="2025-08" db="UniProtKB">
        <authorList>
            <consortium name="RefSeq"/>
        </authorList>
    </citation>
    <scope>IDENTIFICATION</scope>
</reference>
<dbReference type="Gene3D" id="1.10.340.70">
    <property type="match status" value="1"/>
</dbReference>
<gene>
    <name evidence="4" type="primary">LOC110754774</name>
</gene>
<dbReference type="GO" id="GO:0015074">
    <property type="term" value="P:DNA integration"/>
    <property type="evidence" value="ECO:0007669"/>
    <property type="project" value="InterPro"/>
</dbReference>
<dbReference type="Pfam" id="PF00078">
    <property type="entry name" value="RVT_1"/>
    <property type="match status" value="1"/>
</dbReference>
<dbReference type="Gene3D" id="3.30.420.10">
    <property type="entry name" value="Ribonuclease H-like superfamily/Ribonuclease H"/>
    <property type="match status" value="2"/>
</dbReference>
<evidence type="ECO:0000259" key="2">
    <source>
        <dbReference type="PROSITE" id="PS50994"/>
    </source>
</evidence>
<keyword evidence="3" id="KW-1185">Reference proteome</keyword>
<dbReference type="CDD" id="cd01647">
    <property type="entry name" value="RT_LTR"/>
    <property type="match status" value="1"/>
</dbReference>
<dbReference type="SUPFAM" id="SSF56672">
    <property type="entry name" value="DNA/RNA polymerases"/>
    <property type="match status" value="1"/>
</dbReference>
<evidence type="ECO:0000313" key="3">
    <source>
        <dbReference type="Proteomes" id="UP000515124"/>
    </source>
</evidence>
<dbReference type="InterPro" id="IPR002156">
    <property type="entry name" value="RNaseH_domain"/>
</dbReference>
<dbReference type="GeneID" id="110754774"/>
<dbReference type="InterPro" id="IPR043128">
    <property type="entry name" value="Rev_trsase/Diguanyl_cyclase"/>
</dbReference>
<dbReference type="KEGG" id="pavi:110754774"/>
<dbReference type="InterPro" id="IPR041577">
    <property type="entry name" value="RT_RNaseH_2"/>
</dbReference>
<organism evidence="3 4">
    <name type="scientific">Prunus avium</name>
    <name type="common">Cherry</name>
    <name type="synonym">Cerasus avium</name>
    <dbReference type="NCBI Taxonomy" id="42229"/>
    <lineage>
        <taxon>Eukaryota</taxon>
        <taxon>Viridiplantae</taxon>
        <taxon>Streptophyta</taxon>
        <taxon>Embryophyta</taxon>
        <taxon>Tracheophyta</taxon>
        <taxon>Spermatophyta</taxon>
        <taxon>Magnoliopsida</taxon>
        <taxon>eudicotyledons</taxon>
        <taxon>Gunneridae</taxon>
        <taxon>Pentapetalae</taxon>
        <taxon>rosids</taxon>
        <taxon>fabids</taxon>
        <taxon>Rosales</taxon>
        <taxon>Rosaceae</taxon>
        <taxon>Amygdaloideae</taxon>
        <taxon>Amygdaleae</taxon>
        <taxon>Prunus</taxon>
    </lineage>
</organism>
<dbReference type="InterPro" id="IPR041588">
    <property type="entry name" value="Integrase_H2C2"/>
</dbReference>
<proteinExistence type="predicted"/>
<dbReference type="RefSeq" id="XP_021811577.1">
    <property type="nucleotide sequence ID" value="XM_021955885.1"/>
</dbReference>
<dbReference type="InterPro" id="IPR001584">
    <property type="entry name" value="Integrase_cat-core"/>
</dbReference>
<dbReference type="InterPro" id="IPR043502">
    <property type="entry name" value="DNA/RNA_pol_sf"/>
</dbReference>
<dbReference type="GO" id="GO:0004523">
    <property type="term" value="F:RNA-DNA hybrid ribonuclease activity"/>
    <property type="evidence" value="ECO:0007669"/>
    <property type="project" value="InterPro"/>
</dbReference>
<dbReference type="PANTHER" id="PTHR48475:SF1">
    <property type="entry name" value="RNASE H TYPE-1 DOMAIN-CONTAINING PROTEIN"/>
    <property type="match status" value="1"/>
</dbReference>